<evidence type="ECO:0000313" key="3">
    <source>
        <dbReference type="Proteomes" id="UP001370758"/>
    </source>
</evidence>
<dbReference type="EMBL" id="JAVHJL010000005">
    <property type="protein sequence ID" value="KAK6503261.1"/>
    <property type="molecule type" value="Genomic_DNA"/>
</dbReference>
<feature type="region of interest" description="Disordered" evidence="1">
    <location>
        <begin position="52"/>
        <end position="73"/>
    </location>
</feature>
<evidence type="ECO:0000256" key="1">
    <source>
        <dbReference type="SAM" id="MobiDB-lite"/>
    </source>
</evidence>
<organism evidence="2 3">
    <name type="scientific">Arthrobotrys musiformis</name>
    <dbReference type="NCBI Taxonomy" id="47236"/>
    <lineage>
        <taxon>Eukaryota</taxon>
        <taxon>Fungi</taxon>
        <taxon>Dikarya</taxon>
        <taxon>Ascomycota</taxon>
        <taxon>Pezizomycotina</taxon>
        <taxon>Orbiliomycetes</taxon>
        <taxon>Orbiliales</taxon>
        <taxon>Orbiliaceae</taxon>
        <taxon>Arthrobotrys</taxon>
    </lineage>
</organism>
<proteinExistence type="predicted"/>
<comment type="caution">
    <text evidence="2">The sequence shown here is derived from an EMBL/GenBank/DDBJ whole genome shotgun (WGS) entry which is preliminary data.</text>
</comment>
<dbReference type="Proteomes" id="UP001370758">
    <property type="component" value="Unassembled WGS sequence"/>
</dbReference>
<name>A0AAV9W6N4_9PEZI</name>
<sequence>MGAWDGVSGSDWKFEGYVDCDFWRFELGAGRGMLISEYLAVTGGYNVPRMHLGKDSVPGSRKSRNLESNARPRRTVEWSEVKYEVTEEMGAPEKTGRRPDGKLVMVLKMPKREKIASSDVLEKLEDDRRCNSCHIDIEESA</sequence>
<evidence type="ECO:0000313" key="2">
    <source>
        <dbReference type="EMBL" id="KAK6503261.1"/>
    </source>
</evidence>
<keyword evidence="3" id="KW-1185">Reference proteome</keyword>
<dbReference type="AlphaFoldDB" id="A0AAV9W6N4"/>
<protein>
    <submittedName>
        <fullName evidence="2">Uncharacterized protein</fullName>
    </submittedName>
</protein>
<accession>A0AAV9W6N4</accession>
<reference evidence="2 3" key="1">
    <citation type="submission" date="2023-08" db="EMBL/GenBank/DDBJ databases">
        <authorList>
            <person name="Palmer J.M."/>
        </authorList>
    </citation>
    <scope>NUCLEOTIDE SEQUENCE [LARGE SCALE GENOMIC DNA]</scope>
    <source>
        <strain evidence="2 3">TWF481</strain>
    </source>
</reference>
<gene>
    <name evidence="2" type="ORF">TWF481_008290</name>
</gene>